<feature type="transmembrane region" description="Helical" evidence="8">
    <location>
        <begin position="183"/>
        <end position="198"/>
    </location>
</feature>
<dbReference type="GO" id="GO:0010041">
    <property type="term" value="P:response to iron(III) ion"/>
    <property type="evidence" value="ECO:0007669"/>
    <property type="project" value="TreeGrafter"/>
</dbReference>
<dbReference type="PANTHER" id="PTHR33908:SF3">
    <property type="entry name" value="UNDECAPRENYL PHOSPHATE-ALPHA-4-AMINO-4-DEOXY-L-ARABINOSE ARABINOSYL TRANSFERASE"/>
    <property type="match status" value="1"/>
</dbReference>
<feature type="transmembrane region" description="Helical" evidence="8">
    <location>
        <begin position="264"/>
        <end position="282"/>
    </location>
</feature>
<keyword evidence="5 8" id="KW-0812">Transmembrane</keyword>
<keyword evidence="7 8" id="KW-0472">Membrane</keyword>
<dbReference type="Proteomes" id="UP000526033">
    <property type="component" value="Unassembled WGS sequence"/>
</dbReference>
<name>A0A7X9DKG9_UNCKA</name>
<feature type="transmembrane region" description="Helical" evidence="8">
    <location>
        <begin position="113"/>
        <end position="133"/>
    </location>
</feature>
<feature type="transmembrane region" description="Helical" evidence="8">
    <location>
        <begin position="7"/>
        <end position="25"/>
    </location>
</feature>
<dbReference type="GO" id="GO:0016763">
    <property type="term" value="F:pentosyltransferase activity"/>
    <property type="evidence" value="ECO:0007669"/>
    <property type="project" value="TreeGrafter"/>
</dbReference>
<gene>
    <name evidence="10" type="ORF">GYA27_01840</name>
</gene>
<reference evidence="10 11" key="1">
    <citation type="journal article" date="2020" name="Biotechnol. Biofuels">
        <title>New insights from the biogas microbiome by comprehensive genome-resolved metagenomics of nearly 1600 species originating from multiple anaerobic digesters.</title>
        <authorList>
            <person name="Campanaro S."/>
            <person name="Treu L."/>
            <person name="Rodriguez-R L.M."/>
            <person name="Kovalovszki A."/>
            <person name="Ziels R.M."/>
            <person name="Maus I."/>
            <person name="Zhu X."/>
            <person name="Kougias P.G."/>
            <person name="Basile A."/>
            <person name="Luo G."/>
            <person name="Schluter A."/>
            <person name="Konstantinidis K.T."/>
            <person name="Angelidaki I."/>
        </authorList>
    </citation>
    <scope>NUCLEOTIDE SEQUENCE [LARGE SCALE GENOMIC DNA]</scope>
    <source>
        <strain evidence="10">AS27yjCOA_165</strain>
    </source>
</reference>
<comment type="caution">
    <text evidence="10">The sequence shown here is derived from an EMBL/GenBank/DDBJ whole genome shotgun (WGS) entry which is preliminary data.</text>
</comment>
<dbReference type="Pfam" id="PF13231">
    <property type="entry name" value="PMT_2"/>
    <property type="match status" value="1"/>
</dbReference>
<keyword evidence="6 8" id="KW-1133">Transmembrane helix</keyword>
<feature type="transmembrane region" description="Helical" evidence="8">
    <location>
        <begin position="83"/>
        <end position="104"/>
    </location>
</feature>
<keyword evidence="3" id="KW-0328">Glycosyltransferase</keyword>
<protein>
    <submittedName>
        <fullName evidence="10">Phospholipid carrier-dependent glycosyltransferase</fullName>
    </submittedName>
</protein>
<evidence type="ECO:0000313" key="10">
    <source>
        <dbReference type="EMBL" id="NMB69918.1"/>
    </source>
</evidence>
<dbReference type="PANTHER" id="PTHR33908">
    <property type="entry name" value="MANNOSYLTRANSFERASE YKCB-RELATED"/>
    <property type="match status" value="1"/>
</dbReference>
<keyword evidence="2" id="KW-1003">Cell membrane</keyword>
<dbReference type="AlphaFoldDB" id="A0A7X9DKG9"/>
<feature type="domain" description="Glycosyltransferase RgtA/B/C/D-like" evidence="9">
    <location>
        <begin position="62"/>
        <end position="225"/>
    </location>
</feature>
<feature type="transmembrane region" description="Helical" evidence="8">
    <location>
        <begin position="337"/>
        <end position="355"/>
    </location>
</feature>
<dbReference type="GO" id="GO:0005886">
    <property type="term" value="C:plasma membrane"/>
    <property type="evidence" value="ECO:0007669"/>
    <property type="project" value="UniProtKB-SubCell"/>
</dbReference>
<evidence type="ECO:0000256" key="3">
    <source>
        <dbReference type="ARBA" id="ARBA00022676"/>
    </source>
</evidence>
<dbReference type="InterPro" id="IPR038731">
    <property type="entry name" value="RgtA/B/C-like"/>
</dbReference>
<comment type="subcellular location">
    <subcellularLocation>
        <location evidence="1">Cell membrane</location>
        <topology evidence="1">Multi-pass membrane protein</topology>
    </subcellularLocation>
</comment>
<evidence type="ECO:0000256" key="5">
    <source>
        <dbReference type="ARBA" id="ARBA00022692"/>
    </source>
</evidence>
<feature type="transmembrane region" description="Helical" evidence="8">
    <location>
        <begin position="311"/>
        <end position="330"/>
    </location>
</feature>
<feature type="transmembrane region" description="Helical" evidence="8">
    <location>
        <begin position="287"/>
        <end position="305"/>
    </location>
</feature>
<evidence type="ECO:0000256" key="1">
    <source>
        <dbReference type="ARBA" id="ARBA00004651"/>
    </source>
</evidence>
<evidence type="ECO:0000313" key="11">
    <source>
        <dbReference type="Proteomes" id="UP000526033"/>
    </source>
</evidence>
<sequence>MVKYLKLYFIDTLLIILITVPTAYLRLTDLSYSDYIGDEQKSFIRLAENESLYDFFIKQRKGPMQFIVSYGAYKLSGTYRNEAAIRLPYSIISILSVITFYLLIKKLTKSKTAAFFSALLLSSNGFFVGFGRIAQYQNLNLMFSFLSLYFAYDLVEKNNKHISSAILAVIFFALSFFSHWDAIFIAPVLVTYFIKFLLRKDLDRRLKIIVLRNSLVAGALLILPFMIPYGLYQLKSVANKTYFSRRVTPGFTDINYFKFLIELYNPYVTLGFISVFAVFGALRLKKTWIYTLWFLITFFVFWYFFRKPGTHIYNFLLPAIILAGLGIDKLVKLFPKFIRFLPILTLLPVFAFFYYQSYVFFVDHTKEYPWEKKVLYVFPDEFKPKNTRIDKFVYYFLSQETPKYTAEQKLPLFGFPHNRYWNEINSFVLEQNELNNEKFTYHTNEDKSVSEWYMNVKFSDKNGFYGVGVNKPTNFVSDWSYTHYGKSRIVVKEFGDEEVKVKIYRIPPKVSSTSSLQ</sequence>
<accession>A0A7X9DKG9</accession>
<evidence type="ECO:0000256" key="2">
    <source>
        <dbReference type="ARBA" id="ARBA00022475"/>
    </source>
</evidence>
<dbReference type="GO" id="GO:0009103">
    <property type="term" value="P:lipopolysaccharide biosynthetic process"/>
    <property type="evidence" value="ECO:0007669"/>
    <property type="project" value="UniProtKB-ARBA"/>
</dbReference>
<evidence type="ECO:0000256" key="8">
    <source>
        <dbReference type="SAM" id="Phobius"/>
    </source>
</evidence>
<evidence type="ECO:0000256" key="7">
    <source>
        <dbReference type="ARBA" id="ARBA00023136"/>
    </source>
</evidence>
<evidence type="ECO:0000256" key="4">
    <source>
        <dbReference type="ARBA" id="ARBA00022679"/>
    </source>
</evidence>
<feature type="transmembrane region" description="Helical" evidence="8">
    <location>
        <begin position="210"/>
        <end position="232"/>
    </location>
</feature>
<keyword evidence="4 10" id="KW-0808">Transferase</keyword>
<organism evidence="10 11">
    <name type="scientific">candidate division WWE3 bacterium</name>
    <dbReference type="NCBI Taxonomy" id="2053526"/>
    <lineage>
        <taxon>Bacteria</taxon>
        <taxon>Katanobacteria</taxon>
    </lineage>
</organism>
<dbReference type="InterPro" id="IPR050297">
    <property type="entry name" value="LipidA_mod_glycosyltrf_83"/>
</dbReference>
<proteinExistence type="predicted"/>
<dbReference type="EMBL" id="JAAZNL010000018">
    <property type="protein sequence ID" value="NMB69918.1"/>
    <property type="molecule type" value="Genomic_DNA"/>
</dbReference>
<evidence type="ECO:0000256" key="6">
    <source>
        <dbReference type="ARBA" id="ARBA00022989"/>
    </source>
</evidence>
<evidence type="ECO:0000259" key="9">
    <source>
        <dbReference type="Pfam" id="PF13231"/>
    </source>
</evidence>